<comment type="caution">
    <text evidence="4">The sequence shown here is derived from an EMBL/GenBank/DDBJ whole genome shotgun (WGS) entry which is preliminary data.</text>
</comment>
<sequence length="460" mass="50550">MDHVGSQLLPQTARDLHRKAATRQSEGRVPGLLAAVGRAGEVWWSDGIGTADLERPGTPPDADTQYPVASNTKTFVAVMVMQLRDEGRLSLDDTVERHLPEATHPGVTIRQLLSHTTGMAREPVGDVWEELRFPGRDELVSGWNEAERVGRPHDRWHYSNLGFAILGEIIARLDRREWHESLRARLLEPLELRRTTLTRVAPAAGQYFVPPFHDVPLREPVMDLAATGSAGALWSTAGDLIAWHGFLADPSSEILDPDTLEEMVQPQVVADTTGWTSAWGLGLMLARRDGKTWAGHTGGFPGAITGVFTERESATTGLVLMNATATPDPAAIALDLGAHLLEHEPVDITPWEPGTALPQELLPLIGRWYSEGRAFVFSIVDGHLEAKVEGQPAHLPPSVFEKESSGSGKDADAFRTISGRERGERLTIDRHSDGSIRQLHWATYPFTREPVTFDGLPPRR</sequence>
<feature type="region of interest" description="Disordered" evidence="1">
    <location>
        <begin position="1"/>
        <end position="26"/>
    </location>
</feature>
<name>A0A853DK09_9MICO</name>
<feature type="region of interest" description="Disordered" evidence="1">
    <location>
        <begin position="395"/>
        <end position="420"/>
    </location>
</feature>
<protein>
    <submittedName>
        <fullName evidence="4">CubicO group peptidase (Beta-lactamase class C family)</fullName>
    </submittedName>
</protein>
<dbReference type="Proteomes" id="UP000571817">
    <property type="component" value="Unassembled WGS sequence"/>
</dbReference>
<dbReference type="InterPro" id="IPR012338">
    <property type="entry name" value="Beta-lactam/transpept-like"/>
</dbReference>
<accession>A0A853DK09</accession>
<dbReference type="RefSeq" id="WP_179480418.1">
    <property type="nucleotide sequence ID" value="NZ_JACCFW010000001.1"/>
</dbReference>
<evidence type="ECO:0000256" key="1">
    <source>
        <dbReference type="SAM" id="MobiDB-lite"/>
    </source>
</evidence>
<reference evidence="4 5" key="1">
    <citation type="submission" date="2020-07" db="EMBL/GenBank/DDBJ databases">
        <title>Sequencing the genomes of 1000 actinobacteria strains.</title>
        <authorList>
            <person name="Klenk H.-P."/>
        </authorList>
    </citation>
    <scope>NUCLEOTIDE SEQUENCE [LARGE SCALE GENOMIC DNA]</scope>
    <source>
        <strain evidence="4 5">DSM 29531</strain>
    </source>
</reference>
<dbReference type="EMBL" id="JACCFW010000001">
    <property type="protein sequence ID" value="NYJ74495.1"/>
    <property type="molecule type" value="Genomic_DNA"/>
</dbReference>
<feature type="domain" description="Beta-lactamase-related" evidence="2">
    <location>
        <begin position="20"/>
        <end position="335"/>
    </location>
</feature>
<dbReference type="InterPro" id="IPR056008">
    <property type="entry name" value="DUF7586"/>
</dbReference>
<dbReference type="PANTHER" id="PTHR46825">
    <property type="entry name" value="D-ALANYL-D-ALANINE-CARBOXYPEPTIDASE/ENDOPEPTIDASE AMPH"/>
    <property type="match status" value="1"/>
</dbReference>
<dbReference type="Pfam" id="PF00144">
    <property type="entry name" value="Beta-lactamase"/>
    <property type="match status" value="1"/>
</dbReference>
<evidence type="ECO:0000313" key="4">
    <source>
        <dbReference type="EMBL" id="NYJ74495.1"/>
    </source>
</evidence>
<gene>
    <name evidence="4" type="ORF">HNR15_001458</name>
</gene>
<feature type="compositionally biased region" description="Basic and acidic residues" evidence="1">
    <location>
        <begin position="400"/>
        <end position="420"/>
    </location>
</feature>
<dbReference type="SUPFAM" id="SSF56601">
    <property type="entry name" value="beta-lactamase/transpeptidase-like"/>
    <property type="match status" value="1"/>
</dbReference>
<dbReference type="InterPro" id="IPR050491">
    <property type="entry name" value="AmpC-like"/>
</dbReference>
<dbReference type="Pfam" id="PF24491">
    <property type="entry name" value="DUF7586"/>
    <property type="match status" value="1"/>
</dbReference>
<evidence type="ECO:0000259" key="2">
    <source>
        <dbReference type="Pfam" id="PF00144"/>
    </source>
</evidence>
<dbReference type="Gene3D" id="3.40.710.10">
    <property type="entry name" value="DD-peptidase/beta-lactamase superfamily"/>
    <property type="match status" value="1"/>
</dbReference>
<proteinExistence type="predicted"/>
<keyword evidence="5" id="KW-1185">Reference proteome</keyword>
<feature type="domain" description="DUF7586" evidence="3">
    <location>
        <begin position="358"/>
        <end position="448"/>
    </location>
</feature>
<dbReference type="AlphaFoldDB" id="A0A853DK09"/>
<evidence type="ECO:0000259" key="3">
    <source>
        <dbReference type="Pfam" id="PF24491"/>
    </source>
</evidence>
<evidence type="ECO:0000313" key="5">
    <source>
        <dbReference type="Proteomes" id="UP000571817"/>
    </source>
</evidence>
<dbReference type="InterPro" id="IPR001466">
    <property type="entry name" value="Beta-lactam-related"/>
</dbReference>
<organism evidence="4 5">
    <name type="scientific">Allobranchiibius huperziae</name>
    <dbReference type="NCBI Taxonomy" id="1874116"/>
    <lineage>
        <taxon>Bacteria</taxon>
        <taxon>Bacillati</taxon>
        <taxon>Actinomycetota</taxon>
        <taxon>Actinomycetes</taxon>
        <taxon>Micrococcales</taxon>
        <taxon>Dermacoccaceae</taxon>
        <taxon>Allobranchiibius</taxon>
    </lineage>
</organism>
<dbReference type="PANTHER" id="PTHR46825:SF7">
    <property type="entry name" value="D-ALANYL-D-ALANINE CARBOXYPEPTIDASE"/>
    <property type="match status" value="1"/>
</dbReference>